<keyword evidence="2" id="KW-0812">Transmembrane</keyword>
<feature type="transmembrane region" description="Helical" evidence="2">
    <location>
        <begin position="23"/>
        <end position="44"/>
    </location>
</feature>
<organism evidence="3">
    <name type="scientific">Pyramimonas obovata</name>
    <dbReference type="NCBI Taxonomy" id="1411642"/>
    <lineage>
        <taxon>Eukaryota</taxon>
        <taxon>Viridiplantae</taxon>
        <taxon>Chlorophyta</taxon>
        <taxon>Pyramimonadophyceae</taxon>
        <taxon>Pyramimonadales</taxon>
        <taxon>Pyramimonadaceae</taxon>
        <taxon>Pyramimonas</taxon>
        <taxon>Pyramimonas incertae sedis</taxon>
    </lineage>
</organism>
<protein>
    <submittedName>
        <fullName evidence="3">Uncharacterized protein</fullName>
    </submittedName>
</protein>
<keyword evidence="2" id="KW-1133">Transmembrane helix</keyword>
<sequence>MGSGTPTRAGMLRGRTRRGTSALSRWALFFTVCTIFNGAVVMYYEPYRVYRSLKPNQKPDVPSAGPSAAGSDSDVDIQLSENSEQPFASSAERKFEPPSHPGRAMQATPGKPFAWGAVDAAGKKSSTVADQLQKVMELTKNKGTMKGKPQVQPAGGVAFSTNTGVQKLMNAARLAQDVEHRFAFLRARGKANTESKSHAPNKPIIWPIYDDAPKADKHMHVPSAEDSSLPKEEVDELLANGQIWGITSFFNPEGYQNKIDNFRLFRKRTTFGQGLPLVVVELAFGTLPFQLKEKTDAEVLIQRRTDPQNVLWQKERMLNIALDYLPSNCTKVVWLDADTFFSNKQWVRETARKLEKHVVVQPFAWLVRLPPETLWMNPADIDASMRWEEGGLVPFRQLYFSAGFMVGSRGLHHMVYHLINDANDHELGHCGIAWAAQRWLLDKHKFYDKFITGGADNLMFQAMLGHFRPMMRTHLSPDLRHNVAFWANKFYRDVRGRVSYTDGLGLTLWHGHRKNRGYSKRYDVLLDNKYDPATDIAVDNNTGVWVWSSDKPELHSQMQEYFSSRVEEHVNWKEYMDDAYHAPSPATAEMTKEEKEELKAYTSRQKKLNKHFRSLWQEYRSGVSYGKEHKRSQDTVTGLTEVDI</sequence>
<evidence type="ECO:0000256" key="2">
    <source>
        <dbReference type="SAM" id="Phobius"/>
    </source>
</evidence>
<dbReference type="AlphaFoldDB" id="A0A7S0N8H6"/>
<evidence type="ECO:0000313" key="3">
    <source>
        <dbReference type="EMBL" id="CAD8661289.1"/>
    </source>
</evidence>
<evidence type="ECO:0000256" key="1">
    <source>
        <dbReference type="SAM" id="MobiDB-lite"/>
    </source>
</evidence>
<feature type="region of interest" description="Disordered" evidence="1">
    <location>
        <begin position="83"/>
        <end position="108"/>
    </location>
</feature>
<reference evidence="3" key="1">
    <citation type="submission" date="2021-01" db="EMBL/GenBank/DDBJ databases">
        <authorList>
            <person name="Corre E."/>
            <person name="Pelletier E."/>
            <person name="Niang G."/>
            <person name="Scheremetjew M."/>
            <person name="Finn R."/>
            <person name="Kale V."/>
            <person name="Holt S."/>
            <person name="Cochrane G."/>
            <person name="Meng A."/>
            <person name="Brown T."/>
            <person name="Cohen L."/>
        </authorList>
    </citation>
    <scope>NUCLEOTIDE SEQUENCE</scope>
    <source>
        <strain evidence="3">CCMP722</strain>
    </source>
</reference>
<accession>A0A7S0N8H6</accession>
<name>A0A7S0N8H6_9CHLO</name>
<keyword evidence="2" id="KW-0472">Membrane</keyword>
<dbReference type="EMBL" id="HBFA01013023">
    <property type="protein sequence ID" value="CAD8661289.1"/>
    <property type="molecule type" value="Transcribed_RNA"/>
</dbReference>
<gene>
    <name evidence="3" type="ORF">POBO1169_LOCUS6778</name>
</gene>
<proteinExistence type="predicted"/>